<comment type="subcellular location">
    <subcellularLocation>
        <location evidence="3">Cytoplasm</location>
        <location evidence="3">Cytoskeleton</location>
        <location evidence="3">Cilium axoneme</location>
    </subcellularLocation>
    <subcellularLocation>
        <location evidence="1">Cytoplasm</location>
        <location evidence="1">Cytoskeleton</location>
        <location evidence="1">Cilium basal body</location>
    </subcellularLocation>
    <subcellularLocation>
        <location evidence="4">Cytoplasmic vesicle</location>
    </subcellularLocation>
    <subcellularLocation>
        <location evidence="5">Golgi apparatus</location>
        <location evidence="5">trans-Golgi network</location>
    </subcellularLocation>
    <subcellularLocation>
        <location evidence="2">Nucleus</location>
    </subcellularLocation>
</comment>
<keyword evidence="10" id="KW-0333">Golgi apparatus</keyword>
<evidence type="ECO:0000256" key="10">
    <source>
        <dbReference type="ARBA" id="ARBA00023034"/>
    </source>
</evidence>
<dbReference type="InterPro" id="IPR019775">
    <property type="entry name" value="WD40_repeat_CS"/>
</dbReference>
<dbReference type="GO" id="GO:0005930">
    <property type="term" value="C:axoneme"/>
    <property type="evidence" value="ECO:0007669"/>
    <property type="project" value="UniProtKB-SubCell"/>
</dbReference>
<feature type="domain" description="WDR11 TPR" evidence="19">
    <location>
        <begin position="950"/>
        <end position="1261"/>
    </location>
</feature>
<sequence>MKTLQMALTGALHHQNKGASDWGWPGLLAYGCQNFVVVVDTRTVQVIQTLDRHKTNVVKVKWARENYHHDLNLPYTLRLASADSHGRIVVWDVSQGLIRADFYDGTKPVQDLEWLSTQDACPTLLAAIHPPSSVVLWNADTGTKLWKKNFNETLLSFAFDPFNPANMTLLANDCILFVSDFTTSRPPAGTGRRFYISNPASPVNAGAAEGGRSAERRTGGRSALRRNFKLLVGDVKDSVFSTSKGGEDTVTLNECLQLMYLRSCRNHLLLVYSKELLILDLEIKQTVGIVAIERSGSPFLQVVACRQRDALLCLHENGSVTVRVRRKVVMGPFSTPVDQIGNVASQQTVDLSPLSEQDVTYELRCQSEALRITKHIRITGMAACPVNERSVAVFVNDGRIMFWNLTTVPALVPARDTPNHTQTHLSPLHSPGFSLSDSGSDPYKYPSSSSSSEASTAAASPAKTAKTCSVPRTCNVSHVKMAICDMIGQTYGPTEPSVDRQGYVFRFTLQGLLSGLPLPPTIIKMCPPLTTKNWNVYRPLLAVGSSNGLVQVYNLSSGLLWREFNIHTCQVRGLEWTSLTSFLSFAYPSPGQSGLVKNELLLVNLQTGSSELFRGDKGNDESPIEIVRISHLKQYAIIVFKDKPMELWDIRSQTLLREMPKNFPTISALEWSPSNNLKSLKKKLSQDPVAAGSPTVELLPTIGTETKAQTDSKKLANLTVREHFVFTDSDGQLYHFMVEGNIVKDGSKIPPDGTMGAITCIAWKGDTMVLGDVDGNINIWDLKAKISRAVPTHRGWIKKLKFAPGRGNQKILVLYNDGAEVWDAKEVSWNKQICVEMVSSVKCPRDMAKVIDIDWASSDKPVLACDDGTVRVSDMDMKNSCAPVTERDITEPVFSPHLVPPAAAFTVKYLLQHQPWNTDYSYSLTDLHGKNGEELQRIVNEQLQLIPSDLQEYLPVCPYGTAQRCLIVSRLFGDESELHFWTVALHNLRREQARLAAGIDKDLLPSTPTSDMFLPVDSASSSQGDLLASENTGGSSGDTTTSGYFPLDALSLDTCYDILCDQPFFQKYQLERINLHDSKRATYEHTQHCAEKLLMLGQSDRAVQLYLETDADNDNYFSDSLRACLIATIRSSGASQSTIKLVATNLIANGKLPEGVQLLCLIDKAFDACRYLQDYGEWDQAAWLAKASLNNVECSEVMKRWVDHLCSSAVNYKSKAILVLLSLGHFLKVLELLYSMRHFDRAALFAEACLEFGVLILNEETSSLIEAIFLEYARYLHNLGNLPAMEHYCHKAGGKGQQLLRDVQTENAQLQEKPAGEGGGDGGQDQEGDVETSEGVEGGLL</sequence>
<dbReference type="GO" id="GO:0005634">
    <property type="term" value="C:nucleus"/>
    <property type="evidence" value="ECO:0007669"/>
    <property type="project" value="UniProtKB-SubCell"/>
</dbReference>
<dbReference type="InterPro" id="IPR039694">
    <property type="entry name" value="WDR11"/>
</dbReference>
<keyword evidence="6" id="KW-0963">Cytoplasm</keyword>
<evidence type="ECO:0000256" key="7">
    <source>
        <dbReference type="ARBA" id="ARBA00022553"/>
    </source>
</evidence>
<evidence type="ECO:0000256" key="2">
    <source>
        <dbReference type="ARBA" id="ARBA00004123"/>
    </source>
</evidence>
<dbReference type="PROSITE" id="PS00678">
    <property type="entry name" value="WD_REPEATS_1"/>
    <property type="match status" value="1"/>
</dbReference>
<proteinExistence type="predicted"/>
<keyword evidence="11" id="KW-0206">Cytoskeleton</keyword>
<evidence type="ECO:0000313" key="21">
    <source>
        <dbReference type="RefSeq" id="XP_019646214.1"/>
    </source>
</evidence>
<evidence type="ECO:0000256" key="14">
    <source>
        <dbReference type="ARBA" id="ARBA00023329"/>
    </source>
</evidence>
<keyword evidence="8" id="KW-0853">WD repeat</keyword>
<feature type="region of interest" description="Disordered" evidence="16">
    <location>
        <begin position="416"/>
        <end position="462"/>
    </location>
</feature>
<dbReference type="PROSITE" id="PS51257">
    <property type="entry name" value="PROKAR_LIPOPROTEIN"/>
    <property type="match status" value="1"/>
</dbReference>
<keyword evidence="7" id="KW-0597">Phosphoprotein</keyword>
<evidence type="ECO:0000256" key="9">
    <source>
        <dbReference type="ARBA" id="ARBA00022737"/>
    </source>
</evidence>
<feature type="compositionally biased region" description="Low complexity" evidence="16">
    <location>
        <begin position="436"/>
        <end position="462"/>
    </location>
</feature>
<evidence type="ECO:0000256" key="3">
    <source>
        <dbReference type="ARBA" id="ARBA00004430"/>
    </source>
</evidence>
<dbReference type="InterPro" id="IPR057853">
    <property type="entry name" value="Beta-prop_WDR11_2nd"/>
</dbReference>
<keyword evidence="12" id="KW-0539">Nucleus</keyword>
<evidence type="ECO:0000256" key="6">
    <source>
        <dbReference type="ARBA" id="ARBA00022490"/>
    </source>
</evidence>
<dbReference type="RefSeq" id="XP_019646214.1">
    <property type="nucleotide sequence ID" value="XM_019790655.1"/>
</dbReference>
<dbReference type="FunFam" id="2.130.10.10:FF:000716">
    <property type="entry name" value="WD repeat domain 11"/>
    <property type="match status" value="1"/>
</dbReference>
<evidence type="ECO:0000259" key="18">
    <source>
        <dbReference type="Pfam" id="PF23752"/>
    </source>
</evidence>
<keyword evidence="14" id="KW-0968">Cytoplasmic vesicle</keyword>
<evidence type="ECO:0000313" key="20">
    <source>
        <dbReference type="Proteomes" id="UP000515135"/>
    </source>
</evidence>
<keyword evidence="9" id="KW-0677">Repeat</keyword>
<dbReference type="PANTHER" id="PTHR14593">
    <property type="entry name" value="WD REPEAT-CONTAINING PROTEIN 11"/>
    <property type="match status" value="1"/>
</dbReference>
<dbReference type="GeneID" id="109486765"/>
<evidence type="ECO:0000256" key="5">
    <source>
        <dbReference type="ARBA" id="ARBA00004601"/>
    </source>
</evidence>
<evidence type="ECO:0000256" key="1">
    <source>
        <dbReference type="ARBA" id="ARBA00004120"/>
    </source>
</evidence>
<dbReference type="Gene3D" id="2.130.10.10">
    <property type="entry name" value="YVTN repeat-like/Quinoprotein amine dehydrogenase"/>
    <property type="match status" value="3"/>
</dbReference>
<dbReference type="Proteomes" id="UP000515135">
    <property type="component" value="Unplaced"/>
</dbReference>
<dbReference type="InterPro" id="IPR001680">
    <property type="entry name" value="WD40_rpt"/>
</dbReference>
<dbReference type="InterPro" id="IPR057852">
    <property type="entry name" value="Beta-prop_WDR11_1st"/>
</dbReference>
<evidence type="ECO:0000256" key="11">
    <source>
        <dbReference type="ARBA" id="ARBA00023212"/>
    </source>
</evidence>
<gene>
    <name evidence="21" type="primary">LOC109486765</name>
</gene>
<feature type="domain" description="WDR11 second beta-propeller" evidence="18">
    <location>
        <begin position="536"/>
        <end position="819"/>
    </location>
</feature>
<dbReference type="Pfam" id="PF23752">
    <property type="entry name" value="Beta-prop_WDR11_2nd"/>
    <property type="match status" value="1"/>
</dbReference>
<reference evidence="21" key="1">
    <citation type="submission" date="2025-08" db="UniProtKB">
        <authorList>
            <consortium name="RefSeq"/>
        </authorList>
    </citation>
    <scope>IDENTIFICATION</scope>
    <source>
        <tissue evidence="21">Gonad</tissue>
    </source>
</reference>
<accession>A0A6P5AIV7</accession>
<evidence type="ECO:0000256" key="16">
    <source>
        <dbReference type="SAM" id="MobiDB-lite"/>
    </source>
</evidence>
<dbReference type="InterPro" id="IPR036322">
    <property type="entry name" value="WD40_repeat_dom_sf"/>
</dbReference>
<dbReference type="Pfam" id="PF23751">
    <property type="entry name" value="Beta-prop_WDR11_1st"/>
    <property type="match status" value="1"/>
</dbReference>
<dbReference type="KEGG" id="bbel:109486765"/>
<evidence type="ECO:0000256" key="4">
    <source>
        <dbReference type="ARBA" id="ARBA00004541"/>
    </source>
</evidence>
<name>A0A6P5AIV7_BRABE</name>
<dbReference type="PANTHER" id="PTHR14593:SF5">
    <property type="entry name" value="WD REPEAT-CONTAINING PROTEIN 11"/>
    <property type="match status" value="1"/>
</dbReference>
<dbReference type="FunFam" id="2.130.10.10:FF:003170">
    <property type="entry name" value="Predicted protein"/>
    <property type="match status" value="1"/>
</dbReference>
<keyword evidence="20" id="KW-1185">Reference proteome</keyword>
<dbReference type="SUPFAM" id="SSF50978">
    <property type="entry name" value="WD40 repeat-like"/>
    <property type="match status" value="2"/>
</dbReference>
<protein>
    <recommendedName>
        <fullName evidence="15">WD repeat-containing protein 11</fullName>
    </recommendedName>
</protein>
<feature type="region of interest" description="Disordered" evidence="16">
    <location>
        <begin position="1306"/>
        <end position="1341"/>
    </location>
</feature>
<evidence type="ECO:0000256" key="8">
    <source>
        <dbReference type="ARBA" id="ARBA00022574"/>
    </source>
</evidence>
<dbReference type="OrthoDB" id="1291858at2759"/>
<evidence type="ECO:0000256" key="15">
    <source>
        <dbReference type="ARBA" id="ARBA00070583"/>
    </source>
</evidence>
<evidence type="ECO:0000259" key="17">
    <source>
        <dbReference type="Pfam" id="PF23751"/>
    </source>
</evidence>
<evidence type="ECO:0000256" key="13">
    <source>
        <dbReference type="ARBA" id="ARBA00023273"/>
    </source>
</evidence>
<dbReference type="InterPro" id="IPR057854">
    <property type="entry name" value="TPR_WDR11"/>
</dbReference>
<keyword evidence="13" id="KW-0966">Cell projection</keyword>
<dbReference type="FunFam" id="2.130.10.10:FF:000309">
    <property type="entry name" value="WD repeat domain 11"/>
    <property type="match status" value="1"/>
</dbReference>
<organism evidence="20 21">
    <name type="scientific">Branchiostoma belcheri</name>
    <name type="common">Amphioxus</name>
    <dbReference type="NCBI Taxonomy" id="7741"/>
    <lineage>
        <taxon>Eukaryota</taxon>
        <taxon>Metazoa</taxon>
        <taxon>Chordata</taxon>
        <taxon>Cephalochordata</taxon>
        <taxon>Leptocardii</taxon>
        <taxon>Amphioxiformes</taxon>
        <taxon>Branchiostomatidae</taxon>
        <taxon>Branchiostoma</taxon>
    </lineage>
</organism>
<dbReference type="GO" id="GO:0005794">
    <property type="term" value="C:Golgi apparatus"/>
    <property type="evidence" value="ECO:0007669"/>
    <property type="project" value="UniProtKB-SubCell"/>
</dbReference>
<dbReference type="SMART" id="SM00320">
    <property type="entry name" value="WD40"/>
    <property type="match status" value="6"/>
</dbReference>
<dbReference type="GO" id="GO:0031410">
    <property type="term" value="C:cytoplasmic vesicle"/>
    <property type="evidence" value="ECO:0007669"/>
    <property type="project" value="UniProtKB-SubCell"/>
</dbReference>
<feature type="domain" description="WDR11 first beta-propeller" evidence="17">
    <location>
        <begin position="14"/>
        <end position="169"/>
    </location>
</feature>
<dbReference type="Pfam" id="PF23753">
    <property type="entry name" value="TPR_WDR11"/>
    <property type="match status" value="1"/>
</dbReference>
<evidence type="ECO:0000256" key="12">
    <source>
        <dbReference type="ARBA" id="ARBA00023242"/>
    </source>
</evidence>
<feature type="compositionally biased region" description="Acidic residues" evidence="16">
    <location>
        <begin position="1324"/>
        <end position="1334"/>
    </location>
</feature>
<evidence type="ECO:0000259" key="19">
    <source>
        <dbReference type="Pfam" id="PF23753"/>
    </source>
</evidence>
<dbReference type="InterPro" id="IPR015943">
    <property type="entry name" value="WD40/YVTN_repeat-like_dom_sf"/>
</dbReference>